<dbReference type="InterPro" id="IPR032531">
    <property type="entry name" value="DUF4956"/>
</dbReference>
<accession>A0A9X2RF16</accession>
<keyword evidence="3" id="KW-1185">Reference proteome</keyword>
<evidence type="ECO:0000313" key="3">
    <source>
        <dbReference type="Proteomes" id="UP001139125"/>
    </source>
</evidence>
<protein>
    <submittedName>
        <fullName evidence="2">DUF4956 domain-containing protein</fullName>
    </submittedName>
</protein>
<reference evidence="2" key="1">
    <citation type="submission" date="2022-06" db="EMBL/GenBank/DDBJ databases">
        <title>Gracilimonas sp. CAU 1638 isolated from sea sediment.</title>
        <authorList>
            <person name="Kim W."/>
        </authorList>
    </citation>
    <scope>NUCLEOTIDE SEQUENCE</scope>
    <source>
        <strain evidence="2">CAU 1638</strain>
    </source>
</reference>
<gene>
    <name evidence="2" type="ORF">NM125_12535</name>
</gene>
<dbReference type="Proteomes" id="UP001139125">
    <property type="component" value="Unassembled WGS sequence"/>
</dbReference>
<name>A0A9X2RF16_9BACT</name>
<evidence type="ECO:0000313" key="2">
    <source>
        <dbReference type="EMBL" id="MCP9292406.1"/>
    </source>
</evidence>
<dbReference type="Pfam" id="PF16316">
    <property type="entry name" value="DUF4956"/>
    <property type="match status" value="1"/>
</dbReference>
<feature type="transmembrane region" description="Helical" evidence="1">
    <location>
        <begin position="97"/>
        <end position="130"/>
    </location>
</feature>
<sequence>MFELFPDQPVYDYPTLLNVFYSLVWAFALSSLIAITHKVTFSGHQYPKNFFQGLALGSIVAAMVMMAIGDSLARGLGAFGALAMIRFRTRIQDVRNILFIFASLSVGLAIGVFGYTIAFVGTILFCTMALVLHLSPFSTKDGIRGTLTFRLQDGKGHERVLAILDKYCTDYDDVEITARNNGRYDYEYQIEFMHEGDNRKFLEEMRAIEHTLRVRITFKDFQENN</sequence>
<proteinExistence type="predicted"/>
<keyword evidence="1" id="KW-0472">Membrane</keyword>
<comment type="caution">
    <text evidence="2">The sequence shown here is derived from an EMBL/GenBank/DDBJ whole genome shotgun (WGS) entry which is preliminary data.</text>
</comment>
<dbReference type="EMBL" id="JANDBC010000002">
    <property type="protein sequence ID" value="MCP9292406.1"/>
    <property type="molecule type" value="Genomic_DNA"/>
</dbReference>
<feature type="transmembrane region" description="Helical" evidence="1">
    <location>
        <begin position="20"/>
        <end position="41"/>
    </location>
</feature>
<organism evidence="2 3">
    <name type="scientific">Gracilimonas sediminicola</name>
    <dbReference type="NCBI Taxonomy" id="2952158"/>
    <lineage>
        <taxon>Bacteria</taxon>
        <taxon>Pseudomonadati</taxon>
        <taxon>Balneolota</taxon>
        <taxon>Balneolia</taxon>
        <taxon>Balneolales</taxon>
        <taxon>Balneolaceae</taxon>
        <taxon>Gracilimonas</taxon>
    </lineage>
</organism>
<dbReference type="RefSeq" id="WP_255135290.1">
    <property type="nucleotide sequence ID" value="NZ_JANDBC010000002.1"/>
</dbReference>
<dbReference type="AlphaFoldDB" id="A0A9X2RF16"/>
<keyword evidence="1" id="KW-0812">Transmembrane</keyword>
<evidence type="ECO:0000256" key="1">
    <source>
        <dbReference type="SAM" id="Phobius"/>
    </source>
</evidence>
<feature type="transmembrane region" description="Helical" evidence="1">
    <location>
        <begin position="53"/>
        <end position="85"/>
    </location>
</feature>
<keyword evidence="1" id="KW-1133">Transmembrane helix</keyword>